<gene>
    <name evidence="2" type="ORF">ACFFLM_14290</name>
</gene>
<dbReference type="Pfam" id="PF13625">
    <property type="entry name" value="Helicase_C_3"/>
    <property type="match status" value="1"/>
</dbReference>
<reference evidence="2 3" key="1">
    <citation type="submission" date="2024-09" db="EMBL/GenBank/DDBJ databases">
        <authorList>
            <person name="Sun Q."/>
            <person name="Mori K."/>
        </authorList>
    </citation>
    <scope>NUCLEOTIDE SEQUENCE [LARGE SCALE GENOMIC DNA]</scope>
    <source>
        <strain evidence="2 3">JCM 13503</strain>
    </source>
</reference>
<keyword evidence="2" id="KW-0378">Hydrolase</keyword>
<dbReference type="RefSeq" id="WP_380011371.1">
    <property type="nucleotide sequence ID" value="NZ_JBHLYR010000045.1"/>
</dbReference>
<organism evidence="2 3">
    <name type="scientific">Deinococcus oregonensis</name>
    <dbReference type="NCBI Taxonomy" id="1805970"/>
    <lineage>
        <taxon>Bacteria</taxon>
        <taxon>Thermotogati</taxon>
        <taxon>Deinococcota</taxon>
        <taxon>Deinococci</taxon>
        <taxon>Deinococcales</taxon>
        <taxon>Deinococcaceae</taxon>
        <taxon>Deinococcus</taxon>
    </lineage>
</organism>
<accession>A0ABV6B066</accession>
<keyword evidence="2" id="KW-0347">Helicase</keyword>
<protein>
    <submittedName>
        <fullName evidence="2">Helicase-associated domain-containing protein</fullName>
    </submittedName>
</protein>
<keyword evidence="2" id="KW-0547">Nucleotide-binding</keyword>
<evidence type="ECO:0000313" key="3">
    <source>
        <dbReference type="Proteomes" id="UP001589733"/>
    </source>
</evidence>
<dbReference type="InterPro" id="IPR032830">
    <property type="entry name" value="XPB/Ssl2_N"/>
</dbReference>
<name>A0ABV6B066_9DEIO</name>
<evidence type="ECO:0000313" key="2">
    <source>
        <dbReference type="EMBL" id="MFB9993138.1"/>
    </source>
</evidence>
<feature type="domain" description="Helicase XPB/Ssl2 N-terminal" evidence="1">
    <location>
        <begin position="417"/>
        <end position="512"/>
    </location>
</feature>
<dbReference type="GO" id="GO:0004386">
    <property type="term" value="F:helicase activity"/>
    <property type="evidence" value="ECO:0007669"/>
    <property type="project" value="UniProtKB-KW"/>
</dbReference>
<sequence>MTAWTSPLRLEQMADVLGTGHVNRVAKRYSGEKGLNGKVASRDALIRTFANSARLDKLVASLHPTELQLLSEVGRHGGAMDGWALYSFARLRGLPAPPIKLDPFSSNLFEGYRGAEFAGADLIWTLFADGLLFPTSVPNPWLRDAYAYSRHRPFQDLPASWVLADPRLLSRLPAVKAAPLTVKLKKADTPTVPDKRQAAARLALHLQELLRGLQLLGGLGVTQAGTYNKAALGKLSKTVPALEDIGSWLILAQQLGMLQWDAAGKRMQVDAEQAQGLADAGPLSLLNRLAEMVGILHRPEDQEYLLLHAGALRSCLAALLRDLPHATTESELLRVMSTLTPAELRFQKHDYRQVVNREAWDAWMSATLHGTMTEFGLVSVEDRDGEVVVIPNAALGAAQANSTPELARNGSAPPAWILQPNFELLVYPAYLQAHQFSLLQAAEAVRFDLQTATYRLTRESVYTALENGLSLGDLLGGLQAGSATPLAASMQSTIQDWAARRERLTVHQGVTLLEYPTRSQRDAALSSGGTPVGDTLLMLAAGQKIQLNGPVLNYDQPPPKTLKFSADGSFTVSGELDFLTRQLLEGRIVASGKEKYTIRPTSPGSLPSSFLSGLEARSSGRLPATLRLQLGVWSGSVPLPSVAAVTLLQHPQAQALAQHPALKEFIGLSLGPNLFTVQAGKEQALEAALSALGLAPNRKIAVPQGTSSDLLMITDTRKKREFLEEAIRNGHNLLIQYNEEKNVGSGWYSSRITAGKRRLDEFQPLRVDRLGSTPYLEARDLKTGEKERIRIQYILGLAIR</sequence>
<comment type="caution">
    <text evidence="2">The sequence shown here is derived from an EMBL/GenBank/DDBJ whole genome shotgun (WGS) entry which is preliminary data.</text>
</comment>
<keyword evidence="2" id="KW-0067">ATP-binding</keyword>
<evidence type="ECO:0000259" key="1">
    <source>
        <dbReference type="Pfam" id="PF13625"/>
    </source>
</evidence>
<proteinExistence type="predicted"/>
<dbReference type="EMBL" id="JBHLYR010000045">
    <property type="protein sequence ID" value="MFB9993138.1"/>
    <property type="molecule type" value="Genomic_DNA"/>
</dbReference>
<keyword evidence="3" id="KW-1185">Reference proteome</keyword>
<dbReference type="Proteomes" id="UP001589733">
    <property type="component" value="Unassembled WGS sequence"/>
</dbReference>